<keyword evidence="2" id="KW-1133">Transmembrane helix</keyword>
<reference evidence="3" key="1">
    <citation type="journal article" date="2012" name="Nat. Biotechnol.">
        <title>Reference genome sequence of the model plant Setaria.</title>
        <authorList>
            <person name="Bennetzen J.L."/>
            <person name="Schmutz J."/>
            <person name="Wang H."/>
            <person name="Percifield R."/>
            <person name="Hawkins J."/>
            <person name="Pontaroli A.C."/>
            <person name="Estep M."/>
            <person name="Feng L."/>
            <person name="Vaughn J.N."/>
            <person name="Grimwood J."/>
            <person name="Jenkins J."/>
            <person name="Barry K."/>
            <person name="Lindquist E."/>
            <person name="Hellsten U."/>
            <person name="Deshpande S."/>
            <person name="Wang X."/>
            <person name="Wu X."/>
            <person name="Mitros T."/>
            <person name="Triplett J."/>
            <person name="Yang X."/>
            <person name="Ye C.Y."/>
            <person name="Mauro-Herrera M."/>
            <person name="Wang L."/>
            <person name="Li P."/>
            <person name="Sharma M."/>
            <person name="Sharma R."/>
            <person name="Ronald P.C."/>
            <person name="Panaud O."/>
            <person name="Kellogg E.A."/>
            <person name="Brutnell T.P."/>
            <person name="Doust A.N."/>
            <person name="Tuskan G.A."/>
            <person name="Rokhsar D."/>
            <person name="Devos K.M."/>
        </authorList>
    </citation>
    <scope>NUCLEOTIDE SEQUENCE [LARGE SCALE GENOMIC DNA]</scope>
    <source>
        <strain evidence="3">Yugu1</strain>
    </source>
</reference>
<evidence type="ECO:0000313" key="3">
    <source>
        <dbReference type="EMBL" id="RCV12487.1"/>
    </source>
</evidence>
<sequence length="75" mass="8394">MEGTWKNTREGLYASPSKGAVEGDETPIWNPRDCGSSSCRMHFVCFLQLLEAWGVAVWAILSISHVCALLHTNKW</sequence>
<feature type="region of interest" description="Disordered" evidence="1">
    <location>
        <begin position="1"/>
        <end position="26"/>
    </location>
</feature>
<protein>
    <submittedName>
        <fullName evidence="3">Uncharacterized protein</fullName>
    </submittedName>
</protein>
<proteinExistence type="predicted"/>
<dbReference type="AlphaFoldDB" id="A0A368Q374"/>
<feature type="transmembrane region" description="Helical" evidence="2">
    <location>
        <begin position="52"/>
        <end position="70"/>
    </location>
</feature>
<accession>A0A368Q374</accession>
<organism evidence="3">
    <name type="scientific">Setaria italica</name>
    <name type="common">Foxtail millet</name>
    <name type="synonym">Panicum italicum</name>
    <dbReference type="NCBI Taxonomy" id="4555"/>
    <lineage>
        <taxon>Eukaryota</taxon>
        <taxon>Viridiplantae</taxon>
        <taxon>Streptophyta</taxon>
        <taxon>Embryophyta</taxon>
        <taxon>Tracheophyta</taxon>
        <taxon>Spermatophyta</taxon>
        <taxon>Magnoliopsida</taxon>
        <taxon>Liliopsida</taxon>
        <taxon>Poales</taxon>
        <taxon>Poaceae</taxon>
        <taxon>PACMAD clade</taxon>
        <taxon>Panicoideae</taxon>
        <taxon>Panicodae</taxon>
        <taxon>Paniceae</taxon>
        <taxon>Cenchrinae</taxon>
        <taxon>Setaria</taxon>
    </lineage>
</organism>
<keyword evidence="2" id="KW-0812">Transmembrane</keyword>
<evidence type="ECO:0000256" key="1">
    <source>
        <dbReference type="SAM" id="MobiDB-lite"/>
    </source>
</evidence>
<reference evidence="3" key="2">
    <citation type="submission" date="2015-07" db="EMBL/GenBank/DDBJ databases">
        <authorList>
            <person name="Noorani M."/>
        </authorList>
    </citation>
    <scope>NUCLEOTIDE SEQUENCE</scope>
    <source>
        <strain evidence="3">Yugu1</strain>
    </source>
</reference>
<name>A0A368Q374_SETIT</name>
<gene>
    <name evidence="3" type="ORF">SETIT_2G273100v2</name>
</gene>
<evidence type="ECO:0000256" key="2">
    <source>
        <dbReference type="SAM" id="Phobius"/>
    </source>
</evidence>
<keyword evidence="2" id="KW-0472">Membrane</keyword>
<dbReference type="EMBL" id="CM003529">
    <property type="protein sequence ID" value="RCV12487.1"/>
    <property type="molecule type" value="Genomic_DNA"/>
</dbReference>